<gene>
    <name evidence="5" type="ORF">ACHHYP_00319</name>
</gene>
<dbReference type="CDD" id="cd17917">
    <property type="entry name" value="DEXHc_RHA-like"/>
    <property type="match status" value="1"/>
</dbReference>
<name>A0A1V9ZUL9_ACHHY</name>
<keyword evidence="1" id="KW-0547">Nucleotide-binding</keyword>
<protein>
    <submittedName>
        <fullName evidence="5">ATP-dependent RNA helicase</fullName>
    </submittedName>
</protein>
<keyword evidence="2" id="KW-0067">ATP-binding</keyword>
<dbReference type="InterPro" id="IPR014001">
    <property type="entry name" value="Helicase_ATP-bd"/>
</dbReference>
<proteinExistence type="predicted"/>
<evidence type="ECO:0000313" key="6">
    <source>
        <dbReference type="Proteomes" id="UP000243579"/>
    </source>
</evidence>
<evidence type="ECO:0000256" key="1">
    <source>
        <dbReference type="ARBA" id="ARBA00022741"/>
    </source>
</evidence>
<keyword evidence="5" id="KW-0378">Hydrolase</keyword>
<accession>A0A1V9ZUL9</accession>
<dbReference type="SMART" id="SM00490">
    <property type="entry name" value="HELICc"/>
    <property type="match status" value="1"/>
</dbReference>
<dbReference type="SUPFAM" id="SSF88723">
    <property type="entry name" value="PIN domain-like"/>
    <property type="match status" value="1"/>
</dbReference>
<dbReference type="InterPro" id="IPR011545">
    <property type="entry name" value="DEAD/DEAH_box_helicase_dom"/>
</dbReference>
<dbReference type="Gene3D" id="1.20.120.1080">
    <property type="match status" value="1"/>
</dbReference>
<dbReference type="Pfam" id="PF00271">
    <property type="entry name" value="Helicase_C"/>
    <property type="match status" value="1"/>
</dbReference>
<reference evidence="5 6" key="1">
    <citation type="journal article" date="2014" name="Genome Biol. Evol.">
        <title>The secreted proteins of Achlya hypogyna and Thraustotheca clavata identify the ancestral oomycete secretome and reveal gene acquisitions by horizontal gene transfer.</title>
        <authorList>
            <person name="Misner I."/>
            <person name="Blouin N."/>
            <person name="Leonard G."/>
            <person name="Richards T.A."/>
            <person name="Lane C.E."/>
        </authorList>
    </citation>
    <scope>NUCLEOTIDE SEQUENCE [LARGE SCALE GENOMIC DNA]</scope>
    <source>
        <strain evidence="5 6">ATCC 48635</strain>
    </source>
</reference>
<dbReference type="SUPFAM" id="SSF52540">
    <property type="entry name" value="P-loop containing nucleoside triphosphate hydrolases"/>
    <property type="match status" value="1"/>
</dbReference>
<dbReference type="PANTHER" id="PTHR18934">
    <property type="entry name" value="ATP-DEPENDENT RNA HELICASE"/>
    <property type="match status" value="1"/>
</dbReference>
<dbReference type="Pfam" id="PF00270">
    <property type="entry name" value="DEAD"/>
    <property type="match status" value="1"/>
</dbReference>
<dbReference type="InterPro" id="IPR027417">
    <property type="entry name" value="P-loop_NTPase"/>
</dbReference>
<dbReference type="GO" id="GO:0005524">
    <property type="term" value="F:ATP binding"/>
    <property type="evidence" value="ECO:0007669"/>
    <property type="project" value="UniProtKB-KW"/>
</dbReference>
<evidence type="ECO:0000256" key="2">
    <source>
        <dbReference type="ARBA" id="ARBA00022840"/>
    </source>
</evidence>
<keyword evidence="5" id="KW-0347">Helicase</keyword>
<dbReference type="InterPro" id="IPR029060">
    <property type="entry name" value="PIN-like_dom_sf"/>
</dbReference>
<organism evidence="5 6">
    <name type="scientific">Achlya hypogyna</name>
    <name type="common">Oomycete</name>
    <name type="synonym">Protoachlya hypogyna</name>
    <dbReference type="NCBI Taxonomy" id="1202772"/>
    <lineage>
        <taxon>Eukaryota</taxon>
        <taxon>Sar</taxon>
        <taxon>Stramenopiles</taxon>
        <taxon>Oomycota</taxon>
        <taxon>Saprolegniomycetes</taxon>
        <taxon>Saprolegniales</taxon>
        <taxon>Achlyaceae</taxon>
        <taxon>Achlya</taxon>
    </lineage>
</organism>
<dbReference type="CDD" id="cd18791">
    <property type="entry name" value="SF2_C_RHA"/>
    <property type="match status" value="1"/>
</dbReference>
<dbReference type="SMART" id="SM00487">
    <property type="entry name" value="DEXDc"/>
    <property type="match status" value="1"/>
</dbReference>
<dbReference type="STRING" id="1202772.A0A1V9ZUL9"/>
<dbReference type="Gene3D" id="3.40.50.1010">
    <property type="entry name" value="5'-nuclease"/>
    <property type="match status" value="1"/>
</dbReference>
<dbReference type="PROSITE" id="PS51192">
    <property type="entry name" value="HELICASE_ATP_BIND_1"/>
    <property type="match status" value="1"/>
</dbReference>
<dbReference type="GO" id="GO:0004386">
    <property type="term" value="F:helicase activity"/>
    <property type="evidence" value="ECO:0007669"/>
    <property type="project" value="UniProtKB-KW"/>
</dbReference>
<evidence type="ECO:0000313" key="5">
    <source>
        <dbReference type="EMBL" id="OQS01703.1"/>
    </source>
</evidence>
<dbReference type="Proteomes" id="UP000243579">
    <property type="component" value="Unassembled WGS sequence"/>
</dbReference>
<comment type="caution">
    <text evidence="5">The sequence shown here is derived from an EMBL/GenBank/DDBJ whole genome shotgun (WGS) entry which is preliminary data.</text>
</comment>
<feature type="domain" description="Helicase ATP-binding" evidence="3">
    <location>
        <begin position="708"/>
        <end position="870"/>
    </location>
</feature>
<feature type="domain" description="Helicase C-terminal" evidence="4">
    <location>
        <begin position="943"/>
        <end position="1109"/>
    </location>
</feature>
<dbReference type="PANTHER" id="PTHR18934:SF145">
    <property type="entry name" value="ATP-DEPENDENT RNA HELICASE DHX57-RELATED"/>
    <property type="match status" value="1"/>
</dbReference>
<dbReference type="GO" id="GO:0003723">
    <property type="term" value="F:RNA binding"/>
    <property type="evidence" value="ECO:0007669"/>
    <property type="project" value="TreeGrafter"/>
</dbReference>
<evidence type="ECO:0000259" key="4">
    <source>
        <dbReference type="PROSITE" id="PS51194"/>
    </source>
</evidence>
<dbReference type="OrthoDB" id="66977at2759"/>
<sequence length="1665" mass="185732">MGIRGLTSYCNANEAECGDAGIDLSGKTLAVDLDSFLHFACEEISKQFAPYSASWVLLGGDHRALYVWVQDWMKKFFRAKIRLKFVRDPPGRLNTIKDVTHEKRADERAEKNSIVREGIFKSETKTNEDDDNSTALRAIVDPSEVLVDESSIAAKIACESQAVFPLARATVVRCIQHAGCSLITTSVEADEALGKMVRDGHAFAVLAHDSDYLLMQNVSYIPFSKIAFGDDGSVSAFVFRATKVAASLGVPPAKLVEVALACGNDFTPYLERHFDFAAHVHFPLIRQTQGHLGVEQAVDWLETQFGSSNWLDDPSFQRFLRGRNDALAYVLSIYSFYGAEDQILARYPTAARLSCLEPVEWKKVIKLLDKHAYPTFALDVLYRQERHLSSRFVNLLQLPPVVDSNRLLYHALGQTAPIKEYLSDCEDRDVTPLSADGKAPVPLHRLLLVAKETRRAAFQANVDYLLQAEPELRSRLQAWKCSKSHYELQLIVNAMALTIPTLGERYHMYLLPLVLTGAVCKTMQKHTTVVPVVAVANAAQLQASSVYRYWIDWQLSYLKIFGLVPKLNEHAFFSAGVFSTVLSLVTPQVYSKQQVNRVVRHFFGDDMDLLQACTWAYWTMAPLFEEFQPPPLPLLAPKNAMLPAVLAKRLRHPAPPAEPVVARMTQQFTQMQLDAPVEPAPTPVQRDPVHIEKLIFTLPVFQHKDELLQNVAKNALTIIQGETGCGKSTSVPQFLLDDDPTVNMYITQPRRVAAITLASTVAKMRGETVGNTIGYRVGQFQRDSRATRITYATTGYMLERIIHSPESIKQVTHLVLDEAHERSMDMDLLLLMIKTNWHLWPKLKLIIMSATMDAAIFFKYFKHGLPTPLVHKQPLFVGSALFDVTPIYMDQVQKHIRDVPEIASLAKKLTEQLSKWRRADMNPEIMGKKITQVVPLQLDLSVALTLYITKTVSDSSCILIFLPGISDIQYVHEQLEKMRDIQLFVLHSELDIEDQEKAFAPVADKVKVILSTNIAESSVTIPDVTHIINTGMEKQIMMPTTGHMEVLVRSWCSQASVKQRSGRAGRIRPGTAYHLFTKSFMTECMAEYTTPELLRKPLDKIVLQLKAQLAHIDTPTALLNNAMSVPDLKNIDGAYKLLHHMTAVTEAKETTSNTITPFGVFCTHFPLDVRLCRLLMYGLSAFDIGMQTGLVDVIILTSVLASPDLHLQPSRFHISCAGKYMAEMKHSLEGKLKLQTDHNGQAFWSEPLAMWHLVTRALQLKSKAAVLQLLRHHAISTRRFQTMCVLMGDICLRFLRLAKRADFGEARALQPPVLKAVSALEKFCSKGFCVDWKHQHATAPMLRLLLLLNYPDSLVAGALPKSDSKGQAPLVATLTLDEDSKWARAIPTPDLARVVGPVAQVPEEEIHSIKVDSKSISVLFSKGNVADATTMTGVPFGLALMHYMRDRTFPIDFSTRPLWEPTPGSADMIRFRMPARQVTGCATVTWKQLTSGVKVNYSARSPLGLPFKFLNADNKVYGIFAEQLLTGDGSNMIGGKCTLVPPTVDSYLAILMLLSAKKSVWLLMDSPGELCTALKVDGQNHLLPPGVALPVHAVIGTVNKIRHDISHALTKPLRKVTDPTTSLDVTELDALFATARAKGKGLWEWVQFELEAAELAPFPQILLDD</sequence>
<dbReference type="InterPro" id="IPR001650">
    <property type="entry name" value="Helicase_C-like"/>
</dbReference>
<evidence type="ECO:0000259" key="3">
    <source>
        <dbReference type="PROSITE" id="PS51192"/>
    </source>
</evidence>
<keyword evidence="6" id="KW-1185">Reference proteome</keyword>
<dbReference type="Gene3D" id="3.40.50.300">
    <property type="entry name" value="P-loop containing nucleotide triphosphate hydrolases"/>
    <property type="match status" value="2"/>
</dbReference>
<dbReference type="EMBL" id="JNBR01000002">
    <property type="protein sequence ID" value="OQS01703.1"/>
    <property type="molecule type" value="Genomic_DNA"/>
</dbReference>
<dbReference type="PROSITE" id="PS51194">
    <property type="entry name" value="HELICASE_CTER"/>
    <property type="match status" value="1"/>
</dbReference>